<evidence type="ECO:0000256" key="3">
    <source>
        <dbReference type="ARBA" id="ARBA00022692"/>
    </source>
</evidence>
<dbReference type="GO" id="GO:0016020">
    <property type="term" value="C:membrane"/>
    <property type="evidence" value="ECO:0007669"/>
    <property type="project" value="UniProtKB-SubCell"/>
</dbReference>
<dbReference type="PIRSF" id="PIRSF006060">
    <property type="entry name" value="AA_transporter"/>
    <property type="match status" value="1"/>
</dbReference>
<evidence type="ECO:0000256" key="5">
    <source>
        <dbReference type="ARBA" id="ARBA00022989"/>
    </source>
</evidence>
<dbReference type="PANTHER" id="PTHR43341">
    <property type="entry name" value="AMINO ACID PERMEASE"/>
    <property type="match status" value="1"/>
</dbReference>
<feature type="domain" description="Amino acid permease/ SLC12A" evidence="8">
    <location>
        <begin position="251"/>
        <end position="365"/>
    </location>
</feature>
<evidence type="ECO:0000256" key="4">
    <source>
        <dbReference type="ARBA" id="ARBA00022970"/>
    </source>
</evidence>
<feature type="transmembrane region" description="Helical" evidence="7">
    <location>
        <begin position="83"/>
        <end position="109"/>
    </location>
</feature>
<name>A0A1Y2C5R7_9FUNG</name>
<proteinExistence type="predicted"/>
<protein>
    <recommendedName>
        <fullName evidence="8">Amino acid permease/ SLC12A domain-containing protein</fullName>
    </recommendedName>
</protein>
<evidence type="ECO:0000313" key="9">
    <source>
        <dbReference type="EMBL" id="ORY42224.1"/>
    </source>
</evidence>
<sequence>MATLLPVEGAFSHFPARFVNPALGFAGGWNVRALTFPAEMAGIAALMGFWVKASSVASWVWSLVYMVPLVGINLFAVTGFAEVEFVLCIVKILAIVLFLIIGIFVWFGVGQNTGALGFRYWSPAIQGTDAGDSLLRLGNTFTTAFFSYGGTELVGLTAGEAANPRKSVPRAINGTFWRIIIFYLGALFLVGVLIPPGSSILTSGSIKESPFVYVYSLASINWGADFMNFVIVEGSAPKIFAKVDKRDEGSGHVFDWLSGVISYGIMANWMIMSYTHLRFRRGYLAQGRKVEDLPYVAPFYPYADYTSLTIGAVVTVFLLISAFFPNGVPSDVFFNSQWFYDQSWTYFGVPLTIIFYVGHAALKRHGLHTGRLIETAEEKEENDHIRDKPKNLSEWGKKIWYKLF</sequence>
<dbReference type="Pfam" id="PF00324">
    <property type="entry name" value="AA_permease"/>
    <property type="match status" value="2"/>
</dbReference>
<dbReference type="Proteomes" id="UP000193642">
    <property type="component" value="Unassembled WGS sequence"/>
</dbReference>
<feature type="transmembrane region" description="Helical" evidence="7">
    <location>
        <begin position="33"/>
        <end position="51"/>
    </location>
</feature>
<dbReference type="OrthoDB" id="3900342at2759"/>
<reference evidence="9 10" key="1">
    <citation type="submission" date="2016-07" db="EMBL/GenBank/DDBJ databases">
        <title>Pervasive Adenine N6-methylation of Active Genes in Fungi.</title>
        <authorList>
            <consortium name="DOE Joint Genome Institute"/>
            <person name="Mondo S.J."/>
            <person name="Dannebaum R.O."/>
            <person name="Kuo R.C."/>
            <person name="Labutti K."/>
            <person name="Haridas S."/>
            <person name="Kuo A."/>
            <person name="Salamov A."/>
            <person name="Ahrendt S.R."/>
            <person name="Lipzen A."/>
            <person name="Sullivan W."/>
            <person name="Andreopoulos W.B."/>
            <person name="Clum A."/>
            <person name="Lindquist E."/>
            <person name="Daum C."/>
            <person name="Ramamoorthy G.K."/>
            <person name="Gryganskyi A."/>
            <person name="Culley D."/>
            <person name="Magnuson J.K."/>
            <person name="James T.Y."/>
            <person name="O'Malley M.A."/>
            <person name="Stajich J.E."/>
            <person name="Spatafora J.W."/>
            <person name="Visel A."/>
            <person name="Grigoriev I.V."/>
        </authorList>
    </citation>
    <scope>NUCLEOTIDE SEQUENCE [LARGE SCALE GENOMIC DNA]</scope>
    <source>
        <strain evidence="9 10">JEL800</strain>
    </source>
</reference>
<feature type="transmembrane region" description="Helical" evidence="7">
    <location>
        <begin position="344"/>
        <end position="362"/>
    </location>
</feature>
<keyword evidence="5 7" id="KW-1133">Transmembrane helix</keyword>
<feature type="domain" description="Amino acid permease/ SLC12A" evidence="8">
    <location>
        <begin position="1"/>
        <end position="231"/>
    </location>
</feature>
<comment type="subcellular location">
    <subcellularLocation>
        <location evidence="1">Membrane</location>
        <topology evidence="1">Multi-pass membrane protein</topology>
    </subcellularLocation>
</comment>
<dbReference type="GO" id="GO:0015171">
    <property type="term" value="F:amino acid transmembrane transporter activity"/>
    <property type="evidence" value="ECO:0007669"/>
    <property type="project" value="TreeGrafter"/>
</dbReference>
<feature type="transmembrane region" description="Helical" evidence="7">
    <location>
        <begin position="305"/>
        <end position="324"/>
    </location>
</feature>
<feature type="transmembrane region" description="Helical" evidence="7">
    <location>
        <begin position="58"/>
        <end position="77"/>
    </location>
</feature>
<keyword evidence="4" id="KW-0029">Amino-acid transport</keyword>
<evidence type="ECO:0000256" key="7">
    <source>
        <dbReference type="SAM" id="Phobius"/>
    </source>
</evidence>
<dbReference type="InterPro" id="IPR004841">
    <property type="entry name" value="AA-permease/SLC12A_dom"/>
</dbReference>
<accession>A0A1Y2C5R7</accession>
<keyword evidence="6 7" id="KW-0472">Membrane</keyword>
<evidence type="ECO:0000259" key="8">
    <source>
        <dbReference type="Pfam" id="PF00324"/>
    </source>
</evidence>
<keyword evidence="10" id="KW-1185">Reference proteome</keyword>
<dbReference type="STRING" id="329046.A0A1Y2C5R7"/>
<keyword evidence="3 7" id="KW-0812">Transmembrane</keyword>
<dbReference type="PANTHER" id="PTHR43341:SF1">
    <property type="entry name" value="GENERAL AMINO-ACID PERMEASE GAP1"/>
    <property type="match status" value="1"/>
</dbReference>
<feature type="transmembrane region" description="Helical" evidence="7">
    <location>
        <begin position="175"/>
        <end position="194"/>
    </location>
</feature>
<evidence type="ECO:0000256" key="2">
    <source>
        <dbReference type="ARBA" id="ARBA00022448"/>
    </source>
</evidence>
<keyword evidence="2" id="KW-0813">Transport</keyword>
<evidence type="ECO:0000256" key="1">
    <source>
        <dbReference type="ARBA" id="ARBA00004141"/>
    </source>
</evidence>
<comment type="caution">
    <text evidence="9">The sequence shown here is derived from an EMBL/GenBank/DDBJ whole genome shotgun (WGS) entry which is preliminary data.</text>
</comment>
<dbReference type="AlphaFoldDB" id="A0A1Y2C5R7"/>
<organism evidence="9 10">
    <name type="scientific">Rhizoclosmatium globosum</name>
    <dbReference type="NCBI Taxonomy" id="329046"/>
    <lineage>
        <taxon>Eukaryota</taxon>
        <taxon>Fungi</taxon>
        <taxon>Fungi incertae sedis</taxon>
        <taxon>Chytridiomycota</taxon>
        <taxon>Chytridiomycota incertae sedis</taxon>
        <taxon>Chytridiomycetes</taxon>
        <taxon>Chytridiales</taxon>
        <taxon>Chytriomycetaceae</taxon>
        <taxon>Rhizoclosmatium</taxon>
    </lineage>
</organism>
<gene>
    <name evidence="9" type="ORF">BCR33DRAFT_718414</name>
</gene>
<feature type="transmembrane region" description="Helical" evidence="7">
    <location>
        <begin position="253"/>
        <end position="271"/>
    </location>
</feature>
<evidence type="ECO:0000256" key="6">
    <source>
        <dbReference type="ARBA" id="ARBA00023136"/>
    </source>
</evidence>
<evidence type="ECO:0000313" key="10">
    <source>
        <dbReference type="Proteomes" id="UP000193642"/>
    </source>
</evidence>
<dbReference type="EMBL" id="MCGO01000029">
    <property type="protein sequence ID" value="ORY42224.1"/>
    <property type="molecule type" value="Genomic_DNA"/>
</dbReference>
<dbReference type="Gene3D" id="1.20.1740.10">
    <property type="entry name" value="Amino acid/polyamine transporter I"/>
    <property type="match status" value="1"/>
</dbReference>
<dbReference type="InterPro" id="IPR050524">
    <property type="entry name" value="APC_YAT"/>
</dbReference>